<feature type="transmembrane region" description="Helical" evidence="1">
    <location>
        <begin position="433"/>
        <end position="455"/>
    </location>
</feature>
<protein>
    <submittedName>
        <fullName evidence="2">Uncharacterized protein</fullName>
    </submittedName>
</protein>
<dbReference type="AlphaFoldDB" id="A0A7S2KGX1"/>
<evidence type="ECO:0000256" key="1">
    <source>
        <dbReference type="SAM" id="Phobius"/>
    </source>
</evidence>
<evidence type="ECO:0000313" key="2">
    <source>
        <dbReference type="EMBL" id="CAD9576679.1"/>
    </source>
</evidence>
<accession>A0A7S2KGX1</accession>
<sequence>MVTISERINGQDHDGDGEPDWGFCLTPQTNYFQAFLAPIFSVNQKDASGSTGQNIFFDTDTFEPLIHNEGYKKAIEYYWRYLLASNCQTQTAEGVKCDRKSAFPTGKCFGVISMPGTMNNLLKEGGKYAPPPDKRQDQFLEKGEYFGRRIVFPGSTEVLNWDTKDYRLMKCTDKSCPRARTINGEVVNFSPFFAEGGEAYAINGKQSKETAVNAAWDLMAWFSELDVNLVPLGGTYRKSQTTPEAMEALAETWNNTVMAEDLNAVLLEYFKEPSDGGNPTQDFFVVGFSEYNEALHTSLHKEFLLASTDTEFGVFNMTDPSNSIKVGTPEFEERYDKFIAKLQQRYDEVNSRMTGGALQQLYNWREALDMEPKKTMDEICIDLLAAGAHEAFDRLDCIKLVNLADLCQFMKEEVESYQPGAQPCAAPNNNAKIIAAVFGSVIGAILIGGLAYLMYRRYVTYLRIRKAHDQLMEATINESIRALHQLDYPLHLVRADEFVAEGKLVRHEVLRNTHKLTVLDSLADVDAFIAQGKHIVFYSHQWTSFTLPDPSNNQYQAMRVSLQELAKTNGWDESLKDVFVWVDYSSIPQANPSIQNLAIRSLAAYASSASYFIIVAPDTKHADLDNKCDLETYQLRMWCRAEQVCHSMRNGTERMYLALGGGNDLVPVQADFFRESLHVFDGQLTCCRLEHKGMSACDRQSLVVPLLGLYGELYRAAADGVKGGDAESLSSVKAFLDEIQKHQDSVFPPTFQRVMWRKNKKVTEEVTLFGDLIERMKHRIDHGQGFSYEEADAGGTESTKSSVTPFIRHGASDFLRHGSGVRHGSIAKSNVQVETAVGTLEDHIE</sequence>
<dbReference type="Gene3D" id="3.40.190.10">
    <property type="entry name" value="Periplasmic binding protein-like II"/>
    <property type="match status" value="1"/>
</dbReference>
<proteinExistence type="predicted"/>
<keyword evidence="1" id="KW-0812">Transmembrane</keyword>
<keyword evidence="1" id="KW-0472">Membrane</keyword>
<name>A0A7S2KGX1_9STRA</name>
<gene>
    <name evidence="2" type="ORF">SMAR0320_LOCUS2330</name>
</gene>
<keyword evidence="1" id="KW-1133">Transmembrane helix</keyword>
<organism evidence="2">
    <name type="scientific">Skeletonema marinoi</name>
    <dbReference type="NCBI Taxonomy" id="267567"/>
    <lineage>
        <taxon>Eukaryota</taxon>
        <taxon>Sar</taxon>
        <taxon>Stramenopiles</taxon>
        <taxon>Ochrophyta</taxon>
        <taxon>Bacillariophyta</taxon>
        <taxon>Coscinodiscophyceae</taxon>
        <taxon>Thalassiosirophycidae</taxon>
        <taxon>Thalassiosirales</taxon>
        <taxon>Skeletonemataceae</taxon>
        <taxon>Skeletonema</taxon>
        <taxon>Skeletonema marinoi-dohrnii complex</taxon>
    </lineage>
</organism>
<dbReference type="EMBL" id="HBGZ01003448">
    <property type="protein sequence ID" value="CAD9576679.1"/>
    <property type="molecule type" value="Transcribed_RNA"/>
</dbReference>
<reference evidence="2" key="1">
    <citation type="submission" date="2021-01" db="EMBL/GenBank/DDBJ databases">
        <authorList>
            <person name="Corre E."/>
            <person name="Pelletier E."/>
            <person name="Niang G."/>
            <person name="Scheremetjew M."/>
            <person name="Finn R."/>
            <person name="Kale V."/>
            <person name="Holt S."/>
            <person name="Cochrane G."/>
            <person name="Meng A."/>
            <person name="Brown T."/>
            <person name="Cohen L."/>
        </authorList>
    </citation>
    <scope>NUCLEOTIDE SEQUENCE</scope>
    <source>
        <strain evidence="2">SM1012Den-03</strain>
    </source>
</reference>